<comment type="subcellular location">
    <subcellularLocation>
        <location evidence="1 7">Bacterial flagellum</location>
    </subcellularLocation>
    <subcellularLocation>
        <location evidence="2 7">Secreted</location>
    </subcellularLocation>
</comment>
<evidence type="ECO:0000256" key="7">
    <source>
        <dbReference type="RuleBase" id="RU362065"/>
    </source>
</evidence>
<organism evidence="11 12">
    <name type="scientific">Pseudomonas nitroreducens</name>
    <dbReference type="NCBI Taxonomy" id="46680"/>
    <lineage>
        <taxon>Bacteria</taxon>
        <taxon>Pseudomonadati</taxon>
        <taxon>Pseudomonadota</taxon>
        <taxon>Gammaproteobacteria</taxon>
        <taxon>Pseudomonadales</taxon>
        <taxon>Pseudomonadaceae</taxon>
        <taxon>Pseudomonas</taxon>
    </lineage>
</organism>
<dbReference type="GO" id="GO:0005198">
    <property type="term" value="F:structural molecule activity"/>
    <property type="evidence" value="ECO:0007669"/>
    <property type="project" value="UniProtKB-UniRule"/>
</dbReference>
<dbReference type="SUPFAM" id="SSF64518">
    <property type="entry name" value="Phase 1 flagellin"/>
    <property type="match status" value="1"/>
</dbReference>
<proteinExistence type="inferred from homology"/>
<dbReference type="PANTHER" id="PTHR30033:SF1">
    <property type="entry name" value="FLAGELLAR HOOK-ASSOCIATED PROTEIN 1"/>
    <property type="match status" value="1"/>
</dbReference>
<evidence type="ECO:0000256" key="1">
    <source>
        <dbReference type="ARBA" id="ARBA00004365"/>
    </source>
</evidence>
<feature type="domain" description="Flagellar basal body rod protein N-terminal" evidence="8">
    <location>
        <begin position="7"/>
        <end position="34"/>
    </location>
</feature>
<dbReference type="InterPro" id="IPR001444">
    <property type="entry name" value="Flag_bb_rod_N"/>
</dbReference>
<evidence type="ECO:0000256" key="4">
    <source>
        <dbReference type="ARBA" id="ARBA00016244"/>
    </source>
</evidence>
<evidence type="ECO:0000313" key="12">
    <source>
        <dbReference type="Proteomes" id="UP000198145"/>
    </source>
</evidence>
<evidence type="ECO:0000259" key="8">
    <source>
        <dbReference type="Pfam" id="PF00460"/>
    </source>
</evidence>
<comment type="caution">
    <text evidence="11">The sequence shown here is derived from an EMBL/GenBank/DDBJ whole genome shotgun (WGS) entry which is preliminary data.</text>
</comment>
<evidence type="ECO:0000256" key="5">
    <source>
        <dbReference type="ARBA" id="ARBA00022525"/>
    </source>
</evidence>
<dbReference type="GO" id="GO:0005576">
    <property type="term" value="C:extracellular region"/>
    <property type="evidence" value="ECO:0007669"/>
    <property type="project" value="UniProtKB-SubCell"/>
</dbReference>
<dbReference type="PRINTS" id="PR01005">
    <property type="entry name" value="FLGHOOKAP1"/>
</dbReference>
<dbReference type="InterPro" id="IPR053927">
    <property type="entry name" value="FlgK_helical"/>
</dbReference>
<dbReference type="RefSeq" id="WP_088415840.1">
    <property type="nucleotide sequence ID" value="NZ_NJBA01000001.1"/>
</dbReference>
<dbReference type="GO" id="GO:0009424">
    <property type="term" value="C:bacterial-type flagellum hook"/>
    <property type="evidence" value="ECO:0007669"/>
    <property type="project" value="UniProtKB-UniRule"/>
</dbReference>
<evidence type="ECO:0000313" key="11">
    <source>
        <dbReference type="EMBL" id="OWP52348.1"/>
    </source>
</evidence>
<keyword evidence="11" id="KW-0966">Cell projection</keyword>
<keyword evidence="11" id="KW-0282">Flagellum</keyword>
<dbReference type="PANTHER" id="PTHR30033">
    <property type="entry name" value="FLAGELLAR HOOK-ASSOCIATED PROTEIN 1"/>
    <property type="match status" value="1"/>
</dbReference>
<dbReference type="AlphaFoldDB" id="A0A246FDF0"/>
<evidence type="ECO:0000259" key="10">
    <source>
        <dbReference type="Pfam" id="PF22638"/>
    </source>
</evidence>
<dbReference type="STRING" id="46680.GCA_000807755_03419"/>
<keyword evidence="6 7" id="KW-0975">Bacterial flagellum</keyword>
<dbReference type="eggNOG" id="COG1256">
    <property type="taxonomic scope" value="Bacteria"/>
</dbReference>
<feature type="domain" description="Flagellar basal-body/hook protein C-terminal" evidence="9">
    <location>
        <begin position="414"/>
        <end position="452"/>
    </location>
</feature>
<evidence type="ECO:0000256" key="2">
    <source>
        <dbReference type="ARBA" id="ARBA00004613"/>
    </source>
</evidence>
<sequence length="455" mass="47447">MNMLSQIGYSGLRAAQIALATSGQNVANANTPGFSRLSPVLASLAGEGGLNVGGGVTVTSIRRMANDFQNQQLWRATTEQSYYDSGQQYLSALEGLMGGEGSSISVGLDNFFAALSEATATPGSVALRQQIINETRNLAQRFNGLSGNIDSQLRALQEQRGAMVGEINGLTANLAALNKQIVEVGSSGGDTTALRDHRESLVQDLSKYASIRVNEVADGSLTVSLANGQPLVAGNSAGQLAISRTASGEQEIALTFAGTSFPLSQDGMGGSLGALFDTEYDTLRPNQTALHEMAGQFAQLVNDTLANGFDLNGNPGQALLGYNAGSTTAMLSVNGLKPEELALSDTAGESGNNRNLLELLELKGQTITVGGSQVTLNDAFAGLLGKVASASRQNQADQKTATTVATQAQTQRDSVSAVSLDEEAVNLITYQQAYQANMKVISTAKELFDSMLAAF</sequence>
<comment type="similarity">
    <text evidence="3 7">Belongs to the flagella basal body rod proteins family.</text>
</comment>
<feature type="domain" description="Flagellar hook-associated protein FlgK helical" evidence="10">
    <location>
        <begin position="90"/>
        <end position="319"/>
    </location>
</feature>
<evidence type="ECO:0000259" key="9">
    <source>
        <dbReference type="Pfam" id="PF06429"/>
    </source>
</evidence>
<dbReference type="InterPro" id="IPR002371">
    <property type="entry name" value="FlgK"/>
</dbReference>
<dbReference type="Pfam" id="PF22638">
    <property type="entry name" value="FlgK_D1"/>
    <property type="match status" value="1"/>
</dbReference>
<reference evidence="11 12" key="1">
    <citation type="submission" date="2017-06" db="EMBL/GenBank/DDBJ databases">
        <title>Draft genome of Pseudomonas nitroreducens DF05.</title>
        <authorList>
            <person name="Iyer R."/>
        </authorList>
    </citation>
    <scope>NUCLEOTIDE SEQUENCE [LARGE SCALE GENOMIC DNA]</scope>
    <source>
        <strain evidence="11 12">DF05</strain>
    </source>
</reference>
<keyword evidence="5 7" id="KW-0964">Secreted</keyword>
<dbReference type="InterPro" id="IPR010930">
    <property type="entry name" value="Flg_bb/hook_C_dom"/>
</dbReference>
<accession>A0A246FDF0</accession>
<dbReference type="EMBL" id="NJBA01000001">
    <property type="protein sequence ID" value="OWP52348.1"/>
    <property type="molecule type" value="Genomic_DNA"/>
</dbReference>
<dbReference type="Proteomes" id="UP000198145">
    <property type="component" value="Unassembled WGS sequence"/>
</dbReference>
<gene>
    <name evidence="7" type="primary">flgK</name>
    <name evidence="11" type="ORF">CEG18_00515</name>
</gene>
<dbReference type="NCBIfam" id="TIGR02492">
    <property type="entry name" value="flgK_ends"/>
    <property type="match status" value="1"/>
</dbReference>
<name>A0A246FDF0_PSENT</name>
<dbReference type="GO" id="GO:0044780">
    <property type="term" value="P:bacterial-type flagellum assembly"/>
    <property type="evidence" value="ECO:0007669"/>
    <property type="project" value="InterPro"/>
</dbReference>
<keyword evidence="11" id="KW-0969">Cilium</keyword>
<dbReference type="Pfam" id="PF00460">
    <property type="entry name" value="Flg_bb_rod"/>
    <property type="match status" value="1"/>
</dbReference>
<protein>
    <recommendedName>
        <fullName evidence="4 7">Flagellar hook-associated protein 1</fullName>
        <shortName evidence="7">HAP1</shortName>
    </recommendedName>
</protein>
<evidence type="ECO:0000256" key="6">
    <source>
        <dbReference type="ARBA" id="ARBA00023143"/>
    </source>
</evidence>
<evidence type="ECO:0000256" key="3">
    <source>
        <dbReference type="ARBA" id="ARBA00009677"/>
    </source>
</evidence>
<dbReference type="Pfam" id="PF06429">
    <property type="entry name" value="Flg_bbr_C"/>
    <property type="match status" value="1"/>
</dbReference>